<feature type="transmembrane region" description="Helical" evidence="9">
    <location>
        <begin position="163"/>
        <end position="181"/>
    </location>
</feature>
<evidence type="ECO:0000256" key="3">
    <source>
        <dbReference type="ARBA" id="ARBA00022448"/>
    </source>
</evidence>
<keyword evidence="4 9" id="KW-1003">Cell membrane</keyword>
<feature type="transmembrane region" description="Helical" evidence="9">
    <location>
        <begin position="112"/>
        <end position="132"/>
    </location>
</feature>
<keyword evidence="8 9" id="KW-0472">Membrane</keyword>
<dbReference type="PRINTS" id="PR00175">
    <property type="entry name" value="NAALASMPORT"/>
</dbReference>
<dbReference type="NCBIfam" id="TIGR00835">
    <property type="entry name" value="agcS"/>
    <property type="match status" value="1"/>
</dbReference>
<feature type="transmembrane region" description="Helical" evidence="9">
    <location>
        <begin position="27"/>
        <end position="48"/>
    </location>
</feature>
<dbReference type="InterPro" id="IPR001463">
    <property type="entry name" value="Na/Ala_symport"/>
</dbReference>
<keyword evidence="7 9" id="KW-1133">Transmembrane helix</keyword>
<evidence type="ECO:0000256" key="9">
    <source>
        <dbReference type="RuleBase" id="RU363064"/>
    </source>
</evidence>
<feature type="transmembrane region" description="Helical" evidence="9">
    <location>
        <begin position="201"/>
        <end position="219"/>
    </location>
</feature>
<feature type="transmembrane region" description="Helical" evidence="9">
    <location>
        <begin position="259"/>
        <end position="279"/>
    </location>
</feature>
<evidence type="ECO:0000256" key="1">
    <source>
        <dbReference type="ARBA" id="ARBA00004651"/>
    </source>
</evidence>
<feature type="transmembrane region" description="Helical" evidence="9">
    <location>
        <begin position="317"/>
        <end position="344"/>
    </location>
</feature>
<evidence type="ECO:0000256" key="5">
    <source>
        <dbReference type="ARBA" id="ARBA00022692"/>
    </source>
</evidence>
<accession>A0ABX8FA39</accession>
<sequence>MEKWSLHRRKGVNILDILEILNEINSVLWGTPSLLLLFGTGVLLTLLLKGIQFSRLMYAFKLAFTREGRATDDSEGDVSNFKALMTGLAATIGNGNIAGIATAITLGGPGAIFWMWIVGLLGMATKYAEALLAMKYRKKNANGEYSSGPMYYIEYGLGRKFKWLAILFAIFGAFAAFGIGNSVQSNTIASVMKDSFGVNEIVTGVILAALTALIVFGGIQRISTVASFFVPIMAFLYIAGSLIILFINYDQIIPAFETIFHYAFNPVAAAGGFAGILVMDAIKNGVARGIFSNEAGLGTAALIAGNAKTDHPVKQALVAMTGTFIVTIIVCTMTGLVLIITGFWDTTGGLLSGVAHDPALEGGALTSAAFASVLGTAGEYIVAFSVIFFGFSTIVGWYVYGEKCFEYIVGTKGIMSYRAIYILACGIGAAANLTTVWAFADMANALMMIPNLIGLILLRKVIVADTEDFFANHYKKNVK</sequence>
<evidence type="ECO:0000313" key="11">
    <source>
        <dbReference type="Proteomes" id="UP000679247"/>
    </source>
</evidence>
<protein>
    <submittedName>
        <fullName evidence="10">Sodium:alanine symporter family protein</fullName>
    </submittedName>
</protein>
<keyword evidence="3 9" id="KW-0813">Transport</keyword>
<gene>
    <name evidence="10" type="ORF">J1899_18175</name>
</gene>
<evidence type="ECO:0000256" key="4">
    <source>
        <dbReference type="ARBA" id="ARBA00022475"/>
    </source>
</evidence>
<feature type="transmembrane region" description="Helical" evidence="9">
    <location>
        <begin position="420"/>
        <end position="439"/>
    </location>
</feature>
<dbReference type="Pfam" id="PF01235">
    <property type="entry name" value="Na_Ala_symp"/>
    <property type="match status" value="1"/>
</dbReference>
<dbReference type="EMBL" id="CP071709">
    <property type="protein sequence ID" value="QVY60879.1"/>
    <property type="molecule type" value="Genomic_DNA"/>
</dbReference>
<evidence type="ECO:0000313" key="10">
    <source>
        <dbReference type="EMBL" id="QVY60879.1"/>
    </source>
</evidence>
<keyword evidence="5 9" id="KW-0812">Transmembrane</keyword>
<feature type="transmembrane region" description="Helical" evidence="9">
    <location>
        <begin position="226"/>
        <end position="247"/>
    </location>
</feature>
<comment type="subcellular location">
    <subcellularLocation>
        <location evidence="1 9">Cell membrane</location>
        <topology evidence="1 9">Multi-pass membrane protein</topology>
    </subcellularLocation>
</comment>
<dbReference type="PANTHER" id="PTHR30330">
    <property type="entry name" value="AGSS FAMILY TRANSPORTER, SODIUM-ALANINE"/>
    <property type="match status" value="1"/>
</dbReference>
<evidence type="ECO:0000256" key="2">
    <source>
        <dbReference type="ARBA" id="ARBA00009261"/>
    </source>
</evidence>
<feature type="transmembrane region" description="Helical" evidence="9">
    <location>
        <begin position="445"/>
        <end position="462"/>
    </location>
</feature>
<proteinExistence type="inferred from homology"/>
<dbReference type="Gene3D" id="1.20.1740.10">
    <property type="entry name" value="Amino acid/polyamine transporter I"/>
    <property type="match status" value="1"/>
</dbReference>
<dbReference type="PANTHER" id="PTHR30330:SF3">
    <property type="entry name" value="TRANSCRIPTIONAL REGULATOR, LRP FAMILY"/>
    <property type="match status" value="1"/>
</dbReference>
<evidence type="ECO:0000256" key="6">
    <source>
        <dbReference type="ARBA" id="ARBA00022847"/>
    </source>
</evidence>
<evidence type="ECO:0000256" key="8">
    <source>
        <dbReference type="ARBA" id="ARBA00023136"/>
    </source>
</evidence>
<feature type="transmembrane region" description="Helical" evidence="9">
    <location>
        <begin position="83"/>
        <end position="106"/>
    </location>
</feature>
<reference evidence="10 11" key="1">
    <citation type="submission" date="2021-03" db="EMBL/GenBank/DDBJ databases">
        <title>The first data on the complete genome of the tetrodotoxin-producing bacterium.</title>
        <authorList>
            <person name="Melnikova D.I."/>
            <person name="Nijland R."/>
            <person name="Magarlamov T.Y."/>
        </authorList>
    </citation>
    <scope>NUCLEOTIDE SEQUENCE [LARGE SCALE GENOMIC DNA]</scope>
    <source>
        <strain evidence="10 11">1839</strain>
    </source>
</reference>
<organism evidence="10 11">
    <name type="scientific">Cytobacillus gottheilii</name>
    <dbReference type="NCBI Taxonomy" id="859144"/>
    <lineage>
        <taxon>Bacteria</taxon>
        <taxon>Bacillati</taxon>
        <taxon>Bacillota</taxon>
        <taxon>Bacilli</taxon>
        <taxon>Bacillales</taxon>
        <taxon>Bacillaceae</taxon>
        <taxon>Cytobacillus</taxon>
    </lineage>
</organism>
<dbReference type="Proteomes" id="UP000679247">
    <property type="component" value="Chromosome"/>
</dbReference>
<comment type="similarity">
    <text evidence="2 9">Belongs to the alanine or glycine:cation symporter (AGCS) (TC 2.A.25) family.</text>
</comment>
<name>A0ABX8FA39_9BACI</name>
<keyword evidence="6 9" id="KW-0769">Symport</keyword>
<keyword evidence="11" id="KW-1185">Reference proteome</keyword>
<evidence type="ECO:0000256" key="7">
    <source>
        <dbReference type="ARBA" id="ARBA00022989"/>
    </source>
</evidence>
<feature type="transmembrane region" description="Helical" evidence="9">
    <location>
        <begin position="380"/>
        <end position="400"/>
    </location>
</feature>